<feature type="coiled-coil region" evidence="1">
    <location>
        <begin position="51"/>
        <end position="78"/>
    </location>
</feature>
<dbReference type="EMBL" id="FWZT01000029">
    <property type="protein sequence ID" value="SMF75438.1"/>
    <property type="molecule type" value="Genomic_DNA"/>
</dbReference>
<evidence type="ECO:0000256" key="1">
    <source>
        <dbReference type="SAM" id="Coils"/>
    </source>
</evidence>
<dbReference type="InterPro" id="IPR016040">
    <property type="entry name" value="NAD(P)-bd_dom"/>
</dbReference>
<feature type="domain" description="NAD(P)-binding" evidence="2">
    <location>
        <begin position="12"/>
        <end position="324"/>
    </location>
</feature>
<evidence type="ECO:0000313" key="4">
    <source>
        <dbReference type="Proteomes" id="UP000192907"/>
    </source>
</evidence>
<keyword evidence="4" id="KW-1185">Reference proteome</keyword>
<organism evidence="3 4">
    <name type="scientific">Pseudobacteriovorax antillogorgiicola</name>
    <dbReference type="NCBI Taxonomy" id="1513793"/>
    <lineage>
        <taxon>Bacteria</taxon>
        <taxon>Pseudomonadati</taxon>
        <taxon>Bdellovibrionota</taxon>
        <taxon>Oligoflexia</taxon>
        <taxon>Oligoflexales</taxon>
        <taxon>Pseudobacteriovoracaceae</taxon>
        <taxon>Pseudobacteriovorax</taxon>
    </lineage>
</organism>
<evidence type="ECO:0000313" key="3">
    <source>
        <dbReference type="EMBL" id="SMF75438.1"/>
    </source>
</evidence>
<evidence type="ECO:0000259" key="2">
    <source>
        <dbReference type="Pfam" id="PF16363"/>
    </source>
</evidence>
<dbReference type="SUPFAM" id="SSF51735">
    <property type="entry name" value="NAD(P)-binding Rossmann-fold domains"/>
    <property type="match status" value="1"/>
</dbReference>
<dbReference type="PANTHER" id="PTHR43000">
    <property type="entry name" value="DTDP-D-GLUCOSE 4,6-DEHYDRATASE-RELATED"/>
    <property type="match status" value="1"/>
</dbReference>
<keyword evidence="1" id="KW-0175">Coiled coil</keyword>
<protein>
    <submittedName>
        <fullName evidence="3">CDP-glucose 4,6-dehydratase</fullName>
    </submittedName>
</protein>
<dbReference type="AlphaFoldDB" id="A0A1Y6CLD3"/>
<dbReference type="NCBIfam" id="TIGR02622">
    <property type="entry name" value="CDP_4_6_dhtase"/>
    <property type="match status" value="1"/>
</dbReference>
<proteinExistence type="predicted"/>
<dbReference type="Pfam" id="PF16363">
    <property type="entry name" value="GDP_Man_Dehyd"/>
    <property type="match status" value="1"/>
</dbReference>
<dbReference type="Gene3D" id="3.90.25.10">
    <property type="entry name" value="UDP-galactose 4-epimerase, domain 1"/>
    <property type="match status" value="1"/>
</dbReference>
<dbReference type="RefSeq" id="WP_132324787.1">
    <property type="nucleotide sequence ID" value="NZ_FWZT01000029.1"/>
</dbReference>
<name>A0A1Y6CLD3_9BACT</name>
<dbReference type="OrthoDB" id="5289052at2"/>
<accession>A0A1Y6CLD3</accession>
<reference evidence="4" key="1">
    <citation type="submission" date="2017-04" db="EMBL/GenBank/DDBJ databases">
        <authorList>
            <person name="Varghese N."/>
            <person name="Submissions S."/>
        </authorList>
    </citation>
    <scope>NUCLEOTIDE SEQUENCE [LARGE SCALE GENOMIC DNA]</scope>
    <source>
        <strain evidence="4">RKEM611</strain>
    </source>
</reference>
<dbReference type="Gene3D" id="3.40.50.720">
    <property type="entry name" value="NAD(P)-binding Rossmann-like Domain"/>
    <property type="match status" value="1"/>
</dbReference>
<dbReference type="InterPro" id="IPR013445">
    <property type="entry name" value="CDP_4_6_deHydtase"/>
</dbReference>
<dbReference type="Proteomes" id="UP000192907">
    <property type="component" value="Unassembled WGS sequence"/>
</dbReference>
<sequence length="364" mass="40943">MFDHRYRGTSVLVTGHTGFKGSWLSQWLLDLSARVTGFSLYIPSQPSNYEVLNLQNRMESVEGDIRNYRDLLQVVENTKPDIIFHLAAQPIVSASISEPLSTFETNIVGSANVLQVARMSDSVKAVVMVTSDKCYDNVEWEFGYRETDRLGGKDPYSASKGAAELVIHSMIKTYFRGESATRIATGRAGNVIGGGDWALDRIVPDSIRAWSQGLEPTIRSPNATRPWQHVLEPLSGYLWLGAQLLSQECRVHGESFNFGPNAKTIQSVKDLIKEMTRHWEGKSWKVKRSEGLTGKEAGLLKLCCDKALARLDWAPVLSFGQTVEYTSRWYKNFYDANFCMAEVTESQIHGYCDLAKEQKLRWAL</sequence>
<gene>
    <name evidence="3" type="ORF">SAMN06296036_12928</name>
</gene>
<dbReference type="STRING" id="1513793.SAMN06296036_12928"/>
<dbReference type="InterPro" id="IPR036291">
    <property type="entry name" value="NAD(P)-bd_dom_sf"/>
</dbReference>